<evidence type="ECO:0000313" key="2">
    <source>
        <dbReference type="EMBL" id="VDK29387.1"/>
    </source>
</evidence>
<proteinExistence type="predicted"/>
<dbReference type="AlphaFoldDB" id="A0A0M3JJD9"/>
<sequence length="92" mass="10549">MSIQSESYSELSSKCESHSPTYISARTQVIRIEVIDVDEPPAFQNEPKPYLAVVPYDRPIGMHVFKLLAFFIVCTTVVFGRGYWHCEDYENA</sequence>
<protein>
    <submittedName>
        <fullName evidence="4">Transmembrane protein</fullName>
    </submittedName>
</protein>
<keyword evidence="3" id="KW-1185">Reference proteome</keyword>
<keyword evidence="1" id="KW-0472">Membrane</keyword>
<name>A0A0M3JJD9_ANISI</name>
<reference evidence="2 3" key="2">
    <citation type="submission" date="2018-11" db="EMBL/GenBank/DDBJ databases">
        <authorList>
            <consortium name="Pathogen Informatics"/>
        </authorList>
    </citation>
    <scope>NUCLEOTIDE SEQUENCE [LARGE SCALE GENOMIC DNA]</scope>
</reference>
<dbReference type="OrthoDB" id="6252479at2759"/>
<dbReference type="WBParaSite" id="ASIM_0000775801-mRNA-1">
    <property type="protein sequence ID" value="ASIM_0000775801-mRNA-1"/>
    <property type="gene ID" value="ASIM_0000775801"/>
</dbReference>
<keyword evidence="1" id="KW-0812">Transmembrane</keyword>
<keyword evidence="1" id="KW-1133">Transmembrane helix</keyword>
<evidence type="ECO:0000313" key="4">
    <source>
        <dbReference type="WBParaSite" id="ASIM_0000775801-mRNA-1"/>
    </source>
</evidence>
<dbReference type="EMBL" id="UYRR01018351">
    <property type="protein sequence ID" value="VDK29387.1"/>
    <property type="molecule type" value="Genomic_DNA"/>
</dbReference>
<feature type="transmembrane region" description="Helical" evidence="1">
    <location>
        <begin position="64"/>
        <end position="84"/>
    </location>
</feature>
<evidence type="ECO:0000313" key="3">
    <source>
        <dbReference type="Proteomes" id="UP000267096"/>
    </source>
</evidence>
<reference evidence="4" key="1">
    <citation type="submission" date="2017-02" db="UniProtKB">
        <authorList>
            <consortium name="WormBaseParasite"/>
        </authorList>
    </citation>
    <scope>IDENTIFICATION</scope>
</reference>
<accession>A0A0M3JJD9</accession>
<organism evidence="4">
    <name type="scientific">Anisakis simplex</name>
    <name type="common">Herring worm</name>
    <dbReference type="NCBI Taxonomy" id="6269"/>
    <lineage>
        <taxon>Eukaryota</taxon>
        <taxon>Metazoa</taxon>
        <taxon>Ecdysozoa</taxon>
        <taxon>Nematoda</taxon>
        <taxon>Chromadorea</taxon>
        <taxon>Rhabditida</taxon>
        <taxon>Spirurina</taxon>
        <taxon>Ascaridomorpha</taxon>
        <taxon>Ascaridoidea</taxon>
        <taxon>Anisakidae</taxon>
        <taxon>Anisakis</taxon>
        <taxon>Anisakis simplex complex</taxon>
    </lineage>
</organism>
<gene>
    <name evidence="2" type="ORF">ASIM_LOCUS7523</name>
</gene>
<evidence type="ECO:0000256" key="1">
    <source>
        <dbReference type="SAM" id="Phobius"/>
    </source>
</evidence>
<dbReference type="Proteomes" id="UP000267096">
    <property type="component" value="Unassembled WGS sequence"/>
</dbReference>